<dbReference type="Pfam" id="PF07883">
    <property type="entry name" value="Cupin_2"/>
    <property type="match status" value="1"/>
</dbReference>
<dbReference type="Proteomes" id="UP000054321">
    <property type="component" value="Unassembled WGS sequence"/>
</dbReference>
<keyword evidence="3" id="KW-1185">Reference proteome</keyword>
<dbReference type="InterPro" id="IPR047142">
    <property type="entry name" value="OryJ/VirC-like"/>
</dbReference>
<name>A0A0C3CUJ8_OIDMZ</name>
<dbReference type="OrthoDB" id="5840532at2759"/>
<feature type="domain" description="Cupin type-2" evidence="1">
    <location>
        <begin position="96"/>
        <end position="155"/>
    </location>
</feature>
<evidence type="ECO:0000259" key="1">
    <source>
        <dbReference type="Pfam" id="PF07883"/>
    </source>
</evidence>
<proteinExistence type="predicted"/>
<dbReference type="AlphaFoldDB" id="A0A0C3CUJ8"/>
<protein>
    <recommendedName>
        <fullName evidence="1">Cupin type-2 domain-containing protein</fullName>
    </recommendedName>
</protein>
<dbReference type="InterPro" id="IPR011051">
    <property type="entry name" value="RmlC_Cupin_sf"/>
</dbReference>
<reference evidence="2 3" key="1">
    <citation type="submission" date="2014-04" db="EMBL/GenBank/DDBJ databases">
        <authorList>
            <consortium name="DOE Joint Genome Institute"/>
            <person name="Kuo A."/>
            <person name="Martino E."/>
            <person name="Perotto S."/>
            <person name="Kohler A."/>
            <person name="Nagy L.G."/>
            <person name="Floudas D."/>
            <person name="Copeland A."/>
            <person name="Barry K.W."/>
            <person name="Cichocki N."/>
            <person name="Veneault-Fourrey C."/>
            <person name="LaButti K."/>
            <person name="Lindquist E.A."/>
            <person name="Lipzen A."/>
            <person name="Lundell T."/>
            <person name="Morin E."/>
            <person name="Murat C."/>
            <person name="Sun H."/>
            <person name="Tunlid A."/>
            <person name="Henrissat B."/>
            <person name="Grigoriev I.V."/>
            <person name="Hibbett D.S."/>
            <person name="Martin F."/>
            <person name="Nordberg H.P."/>
            <person name="Cantor M.N."/>
            <person name="Hua S.X."/>
        </authorList>
    </citation>
    <scope>NUCLEOTIDE SEQUENCE [LARGE SCALE GENOMIC DNA]</scope>
    <source>
        <strain evidence="2 3">Zn</strain>
    </source>
</reference>
<evidence type="ECO:0000313" key="3">
    <source>
        <dbReference type="Proteomes" id="UP000054321"/>
    </source>
</evidence>
<accession>A0A0C3CUJ8</accession>
<gene>
    <name evidence="2" type="ORF">OIDMADRAFT_138044</name>
</gene>
<dbReference type="PANTHER" id="PTHR36156:SF2">
    <property type="entry name" value="CUPIN TYPE-2 DOMAIN-CONTAINING PROTEIN"/>
    <property type="match status" value="1"/>
</dbReference>
<dbReference type="InterPro" id="IPR013096">
    <property type="entry name" value="Cupin_2"/>
</dbReference>
<dbReference type="Gene3D" id="2.60.120.10">
    <property type="entry name" value="Jelly Rolls"/>
    <property type="match status" value="1"/>
</dbReference>
<dbReference type="InterPro" id="IPR014710">
    <property type="entry name" value="RmlC-like_jellyroll"/>
</dbReference>
<dbReference type="PANTHER" id="PTHR36156">
    <property type="entry name" value="SLR2101 PROTEIN"/>
    <property type="match status" value="1"/>
</dbReference>
<dbReference type="SUPFAM" id="SSF51182">
    <property type="entry name" value="RmlC-like cupins"/>
    <property type="match status" value="1"/>
</dbReference>
<dbReference type="CDD" id="cd02231">
    <property type="entry name" value="cupin_BLL6423-like"/>
    <property type="match status" value="1"/>
</dbReference>
<organism evidence="2 3">
    <name type="scientific">Oidiodendron maius (strain Zn)</name>
    <dbReference type="NCBI Taxonomy" id="913774"/>
    <lineage>
        <taxon>Eukaryota</taxon>
        <taxon>Fungi</taxon>
        <taxon>Dikarya</taxon>
        <taxon>Ascomycota</taxon>
        <taxon>Pezizomycotina</taxon>
        <taxon>Leotiomycetes</taxon>
        <taxon>Leotiomycetes incertae sedis</taxon>
        <taxon>Myxotrichaceae</taxon>
        <taxon>Oidiodendron</taxon>
    </lineage>
</organism>
<dbReference type="HOGENOM" id="CLU_096188_0_4_1"/>
<dbReference type="EMBL" id="KN832896">
    <property type="protein sequence ID" value="KIM93392.1"/>
    <property type="molecule type" value="Genomic_DNA"/>
</dbReference>
<evidence type="ECO:0000313" key="2">
    <source>
        <dbReference type="EMBL" id="KIM93392.1"/>
    </source>
</evidence>
<sequence length="176" mass="18981">MATSFPTIFHYVTAINPDGTSSFHDSPNPPPSVFPNPAFRVDYIYSSLASTTGPSFAENADLKNHLDVAVHSPYIMFPTAGGSVAIVLNFGPNPTGEWGLMHRTNTLDYLFVINGELELALDSGEKRVLKAGDAVVQRGPMHAWRNLSKTEPARMAGVALGVEGAVKDEIFVQGHK</sequence>
<dbReference type="InParanoid" id="A0A0C3CUJ8"/>
<reference evidence="3" key="2">
    <citation type="submission" date="2015-01" db="EMBL/GenBank/DDBJ databases">
        <title>Evolutionary Origins and Diversification of the Mycorrhizal Mutualists.</title>
        <authorList>
            <consortium name="DOE Joint Genome Institute"/>
            <consortium name="Mycorrhizal Genomics Consortium"/>
            <person name="Kohler A."/>
            <person name="Kuo A."/>
            <person name="Nagy L.G."/>
            <person name="Floudas D."/>
            <person name="Copeland A."/>
            <person name="Barry K.W."/>
            <person name="Cichocki N."/>
            <person name="Veneault-Fourrey C."/>
            <person name="LaButti K."/>
            <person name="Lindquist E.A."/>
            <person name="Lipzen A."/>
            <person name="Lundell T."/>
            <person name="Morin E."/>
            <person name="Murat C."/>
            <person name="Riley R."/>
            <person name="Ohm R."/>
            <person name="Sun H."/>
            <person name="Tunlid A."/>
            <person name="Henrissat B."/>
            <person name="Grigoriev I.V."/>
            <person name="Hibbett D.S."/>
            <person name="Martin F."/>
        </authorList>
    </citation>
    <scope>NUCLEOTIDE SEQUENCE [LARGE SCALE GENOMIC DNA]</scope>
    <source>
        <strain evidence="3">Zn</strain>
    </source>
</reference>